<protein>
    <recommendedName>
        <fullName evidence="5">Transposase IS200-like domain-containing protein</fullName>
    </recommendedName>
</protein>
<evidence type="ECO:0000259" key="1">
    <source>
        <dbReference type="SMART" id="SM00760"/>
    </source>
</evidence>
<name>A0A7G6E2E1_THEFR</name>
<dbReference type="GO" id="GO:0005524">
    <property type="term" value="F:ATP binding"/>
    <property type="evidence" value="ECO:0007669"/>
    <property type="project" value="InterPro"/>
</dbReference>
<evidence type="ECO:0008006" key="5">
    <source>
        <dbReference type="Google" id="ProtNLM"/>
    </source>
</evidence>
<dbReference type="GO" id="GO:0006313">
    <property type="term" value="P:DNA transposition"/>
    <property type="evidence" value="ECO:0007669"/>
    <property type="project" value="InterPro"/>
</dbReference>
<gene>
    <name evidence="3" type="ORF">BR63_07915</name>
</gene>
<keyword evidence="4" id="KW-1185">Reference proteome</keyword>
<dbReference type="Proteomes" id="UP000515847">
    <property type="component" value="Chromosome"/>
</dbReference>
<dbReference type="Gene3D" id="3.30.70.1290">
    <property type="entry name" value="Transposase IS200-like"/>
    <property type="match status" value="1"/>
</dbReference>
<dbReference type="Gene3D" id="1.10.1750.10">
    <property type="match status" value="1"/>
</dbReference>
<evidence type="ECO:0000313" key="4">
    <source>
        <dbReference type="Proteomes" id="UP000515847"/>
    </source>
</evidence>
<feature type="domain" description="Chromosomal replication initiator DnaA C-terminal" evidence="1">
    <location>
        <begin position="193"/>
        <end position="261"/>
    </location>
</feature>
<dbReference type="InterPro" id="IPR036515">
    <property type="entry name" value="Transposase_17_sf"/>
</dbReference>
<dbReference type="SMART" id="SM00760">
    <property type="entry name" value="Bac_DnaA_C"/>
    <property type="match status" value="1"/>
</dbReference>
<evidence type="ECO:0000313" key="3">
    <source>
        <dbReference type="EMBL" id="QNB46245.1"/>
    </source>
</evidence>
<reference evidence="3 4" key="1">
    <citation type="journal article" date="2019" name="Front. Microbiol.">
        <title>Thermoanaerosceptrum fracticalcis gen. nov. sp. nov., a Novel Fumarate-Fermenting Microorganism From a Deep Fractured Carbonate Aquifer of the US Great Basin.</title>
        <authorList>
            <person name="Hamilton-Brehm S.D."/>
            <person name="Stewart L.E."/>
            <person name="Zavarin M."/>
            <person name="Caldwell M."/>
            <person name="Lawson P.A."/>
            <person name="Onstott T.C."/>
            <person name="Grzymski J."/>
            <person name="Neveux I."/>
            <person name="Lollar B.S."/>
            <person name="Russell C.E."/>
            <person name="Moser D.P."/>
        </authorList>
    </citation>
    <scope>NUCLEOTIDE SEQUENCE [LARGE SCALE GENOMIC DNA]</scope>
    <source>
        <strain evidence="3 4">DRI-13</strain>
    </source>
</reference>
<dbReference type="OrthoDB" id="9788881at2"/>
<dbReference type="PANTHER" id="PTHR34322:SF2">
    <property type="entry name" value="TRANSPOSASE IS200-LIKE DOMAIN-CONTAINING PROTEIN"/>
    <property type="match status" value="1"/>
</dbReference>
<accession>A0A7G6E2E1</accession>
<dbReference type="AlphaFoldDB" id="A0A7G6E2E1"/>
<dbReference type="PANTHER" id="PTHR34322">
    <property type="entry name" value="TRANSPOSASE, Y1_TNP DOMAIN-CONTAINING"/>
    <property type="match status" value="1"/>
</dbReference>
<dbReference type="GO" id="GO:0006270">
    <property type="term" value="P:DNA replication initiation"/>
    <property type="evidence" value="ECO:0007669"/>
    <property type="project" value="InterPro"/>
</dbReference>
<dbReference type="KEGG" id="tfr:BR63_07915"/>
<evidence type="ECO:0000259" key="2">
    <source>
        <dbReference type="SMART" id="SM01321"/>
    </source>
</evidence>
<sequence>MPRKPRNHMEGTIYHVLNRGNNKDNIFIDKKDYHVFLKFLWEQKEKNNISILCYTLMPNHFHFLVKVSAIPLGKFMHGLQSNYAHYFNMRHNKVGSLFQDRYKAFHVEENQYLLQLIRYIHLNPMRAGLVEFLRDYPWTSHHDILQLKSNLIDLSVVVDLFETPERMLRTYQQLVDIKNDTLSSPPYTLPLPTLEHLLRTVSDHLNVSPKSILSDSRIKNAVSGRQLFCQLAYEEFHYTRNELSGFLDISLSGISRYLDTKNKSNDKTKELASIVKRMLNS</sequence>
<dbReference type="InterPro" id="IPR002686">
    <property type="entry name" value="Transposase_17"/>
</dbReference>
<dbReference type="SUPFAM" id="SSF48295">
    <property type="entry name" value="TrpR-like"/>
    <property type="match status" value="1"/>
</dbReference>
<dbReference type="RefSeq" id="WP_051966154.1">
    <property type="nucleotide sequence ID" value="NZ_CP045798.1"/>
</dbReference>
<dbReference type="InterPro" id="IPR013159">
    <property type="entry name" value="DnaA_C"/>
</dbReference>
<dbReference type="Pfam" id="PF01797">
    <property type="entry name" value="Y1_Tnp"/>
    <property type="match status" value="1"/>
</dbReference>
<organism evidence="3 4">
    <name type="scientific">Thermanaerosceptrum fracticalcis</name>
    <dbReference type="NCBI Taxonomy" id="1712410"/>
    <lineage>
        <taxon>Bacteria</taxon>
        <taxon>Bacillati</taxon>
        <taxon>Bacillota</taxon>
        <taxon>Clostridia</taxon>
        <taxon>Eubacteriales</taxon>
        <taxon>Peptococcaceae</taxon>
        <taxon>Thermanaerosceptrum</taxon>
    </lineage>
</organism>
<dbReference type="GO" id="GO:0043565">
    <property type="term" value="F:sequence-specific DNA binding"/>
    <property type="evidence" value="ECO:0007669"/>
    <property type="project" value="InterPro"/>
</dbReference>
<dbReference type="EMBL" id="CP045798">
    <property type="protein sequence ID" value="QNB46245.1"/>
    <property type="molecule type" value="Genomic_DNA"/>
</dbReference>
<feature type="domain" description="Transposase IS200-like" evidence="2">
    <location>
        <begin position="9"/>
        <end position="123"/>
    </location>
</feature>
<dbReference type="GO" id="GO:0004803">
    <property type="term" value="F:transposase activity"/>
    <property type="evidence" value="ECO:0007669"/>
    <property type="project" value="InterPro"/>
</dbReference>
<proteinExistence type="predicted"/>
<dbReference type="GO" id="GO:0006275">
    <property type="term" value="P:regulation of DNA replication"/>
    <property type="evidence" value="ECO:0007669"/>
    <property type="project" value="InterPro"/>
</dbReference>
<dbReference type="InterPro" id="IPR010921">
    <property type="entry name" value="Trp_repressor/repl_initiator"/>
</dbReference>
<dbReference type="SMART" id="SM01321">
    <property type="entry name" value="Y1_Tnp"/>
    <property type="match status" value="1"/>
</dbReference>
<dbReference type="SUPFAM" id="SSF143422">
    <property type="entry name" value="Transposase IS200-like"/>
    <property type="match status" value="1"/>
</dbReference>